<evidence type="ECO:0000256" key="1">
    <source>
        <dbReference type="SAM" id="MobiDB-lite"/>
    </source>
</evidence>
<feature type="region of interest" description="Disordered" evidence="1">
    <location>
        <begin position="1"/>
        <end position="55"/>
    </location>
</feature>
<protein>
    <submittedName>
        <fullName evidence="2">Uncharacterized protein</fullName>
    </submittedName>
</protein>
<feature type="region of interest" description="Disordered" evidence="1">
    <location>
        <begin position="77"/>
        <end position="99"/>
    </location>
</feature>
<proteinExistence type="predicted"/>
<keyword evidence="3" id="KW-1185">Reference proteome</keyword>
<feature type="compositionally biased region" description="Basic and acidic residues" evidence="1">
    <location>
        <begin position="13"/>
        <end position="33"/>
    </location>
</feature>
<accession>A0ABP8EFA0</accession>
<dbReference type="Proteomes" id="UP001501586">
    <property type="component" value="Unassembled WGS sequence"/>
</dbReference>
<organism evidence="2 3">
    <name type="scientific">Brevibacterium daeguense</name>
    <dbReference type="NCBI Taxonomy" id="909936"/>
    <lineage>
        <taxon>Bacteria</taxon>
        <taxon>Bacillati</taxon>
        <taxon>Actinomycetota</taxon>
        <taxon>Actinomycetes</taxon>
        <taxon>Micrococcales</taxon>
        <taxon>Brevibacteriaceae</taxon>
        <taxon>Brevibacterium</taxon>
    </lineage>
</organism>
<evidence type="ECO:0000313" key="3">
    <source>
        <dbReference type="Proteomes" id="UP001501586"/>
    </source>
</evidence>
<reference evidence="3" key="1">
    <citation type="journal article" date="2019" name="Int. J. Syst. Evol. Microbiol.">
        <title>The Global Catalogue of Microorganisms (GCM) 10K type strain sequencing project: providing services to taxonomists for standard genome sequencing and annotation.</title>
        <authorList>
            <consortium name="The Broad Institute Genomics Platform"/>
            <consortium name="The Broad Institute Genome Sequencing Center for Infectious Disease"/>
            <person name="Wu L."/>
            <person name="Ma J."/>
        </authorList>
    </citation>
    <scope>NUCLEOTIDE SEQUENCE [LARGE SCALE GENOMIC DNA]</scope>
    <source>
        <strain evidence="3">JCM 17458</strain>
    </source>
</reference>
<gene>
    <name evidence="2" type="ORF">GCM10022261_01560</name>
</gene>
<dbReference type="EMBL" id="BAABAZ010000003">
    <property type="protein sequence ID" value="GAA4282625.1"/>
    <property type="molecule type" value="Genomic_DNA"/>
</dbReference>
<comment type="caution">
    <text evidence="2">The sequence shown here is derived from an EMBL/GenBank/DDBJ whole genome shotgun (WGS) entry which is preliminary data.</text>
</comment>
<name>A0ABP8EFA0_9MICO</name>
<sequence>MSGIGRRGLAAVSRDRRDSWDTRDSRDSLRVGDRLGGQAGHRKLGLGPGPDDAAALDQQRRIPDHAQEIGSRGIVCDEFGDLGDEQSHPAHTSHSAGSA</sequence>
<evidence type="ECO:0000313" key="2">
    <source>
        <dbReference type="EMBL" id="GAA4282625.1"/>
    </source>
</evidence>
<feature type="compositionally biased region" description="Polar residues" evidence="1">
    <location>
        <begin position="89"/>
        <end position="99"/>
    </location>
</feature>